<keyword evidence="15" id="KW-1185">Reference proteome</keyword>
<dbReference type="Pfam" id="PF14681">
    <property type="entry name" value="UPRTase"/>
    <property type="match status" value="1"/>
</dbReference>
<dbReference type="PANTHER" id="PTHR32315">
    <property type="entry name" value="ADENINE PHOSPHORIBOSYLTRANSFERASE"/>
    <property type="match status" value="1"/>
</dbReference>
<reference evidence="11" key="2">
    <citation type="submission" date="2021-12" db="EMBL/GenBank/DDBJ databases">
        <title>Black yeast isolated from Biological Soil Crust.</title>
        <authorList>
            <person name="Kurbessoian T."/>
        </authorList>
    </citation>
    <scope>NUCLEOTIDE SEQUENCE</scope>
    <source>
        <strain evidence="11">CCFEE 5208</strain>
    </source>
</reference>
<dbReference type="SUPFAM" id="SSF53271">
    <property type="entry name" value="PRTase-like"/>
    <property type="match status" value="1"/>
</dbReference>
<dbReference type="PANTHER" id="PTHR32315:SF4">
    <property type="entry name" value="URACIL PHOSPHORIBOSYLTRANSFERASE, CHLOROPLASTIC"/>
    <property type="match status" value="1"/>
</dbReference>
<keyword evidence="5" id="KW-0021">Allosteric enzyme</keyword>
<dbReference type="CDD" id="cd06223">
    <property type="entry name" value="PRTases_typeI"/>
    <property type="match status" value="1"/>
</dbReference>
<dbReference type="GO" id="GO:0005525">
    <property type="term" value="F:GTP binding"/>
    <property type="evidence" value="ECO:0007669"/>
    <property type="project" value="UniProtKB-KW"/>
</dbReference>
<keyword evidence="7" id="KW-0808">Transferase</keyword>
<dbReference type="OrthoDB" id="10257085at2759"/>
<evidence type="ECO:0000313" key="14">
    <source>
        <dbReference type="Proteomes" id="UP000310066"/>
    </source>
</evidence>
<dbReference type="EC" id="2.4.2.9" evidence="4"/>
<dbReference type="AlphaFoldDB" id="A0A4U0UM99"/>
<evidence type="ECO:0000313" key="11">
    <source>
        <dbReference type="EMBL" id="KAK0318273.1"/>
    </source>
</evidence>
<comment type="caution">
    <text evidence="13">The sequence shown here is derived from an EMBL/GenBank/DDBJ whole genome shotgun (WGS) entry which is preliminary data.</text>
</comment>
<reference evidence="13 14" key="1">
    <citation type="submission" date="2017-03" db="EMBL/GenBank/DDBJ databases">
        <title>Genomes of endolithic fungi from Antarctica.</title>
        <authorList>
            <person name="Coleine C."/>
            <person name="Masonjones S."/>
            <person name="Stajich J.E."/>
        </authorList>
    </citation>
    <scope>NUCLEOTIDE SEQUENCE [LARGE SCALE GENOMIC DNA]</scope>
    <source>
        <strain evidence="13 14">CCFEE 5311</strain>
    </source>
</reference>
<evidence type="ECO:0000256" key="6">
    <source>
        <dbReference type="ARBA" id="ARBA00022676"/>
    </source>
</evidence>
<evidence type="ECO:0000313" key="13">
    <source>
        <dbReference type="EMBL" id="TKA36844.1"/>
    </source>
</evidence>
<keyword evidence="9" id="KW-0342">GTP-binding</keyword>
<evidence type="ECO:0000256" key="9">
    <source>
        <dbReference type="ARBA" id="ARBA00023134"/>
    </source>
</evidence>
<comment type="pathway">
    <text evidence="2">Pyrimidine metabolism; UMP biosynthesis via salvage pathway; UMP from uracil: step 1/1.</text>
</comment>
<evidence type="ECO:0000256" key="5">
    <source>
        <dbReference type="ARBA" id="ARBA00022533"/>
    </source>
</evidence>
<protein>
    <recommendedName>
        <fullName evidence="4">uracil phosphoribosyltransferase</fullName>
        <ecNumber evidence="4">2.4.2.9</ecNumber>
    </recommendedName>
</protein>
<feature type="domain" description="Phosphoribosyltransferase" evidence="10">
    <location>
        <begin position="11"/>
        <end position="224"/>
    </location>
</feature>
<dbReference type="Proteomes" id="UP000310066">
    <property type="component" value="Unassembled WGS sequence"/>
</dbReference>
<dbReference type="InterPro" id="IPR000836">
    <property type="entry name" value="PRTase_dom"/>
</dbReference>
<evidence type="ECO:0000256" key="8">
    <source>
        <dbReference type="ARBA" id="ARBA00022741"/>
    </source>
</evidence>
<accession>A0A4U0UM99</accession>
<dbReference type="InterPro" id="IPR050054">
    <property type="entry name" value="UPRTase/APRTase"/>
</dbReference>
<dbReference type="EMBL" id="JAUJLE010000010">
    <property type="protein sequence ID" value="KAK1010995.1"/>
    <property type="molecule type" value="Genomic_DNA"/>
</dbReference>
<dbReference type="GO" id="GO:0004845">
    <property type="term" value="F:uracil phosphoribosyltransferase activity"/>
    <property type="evidence" value="ECO:0007669"/>
    <property type="project" value="UniProtKB-EC"/>
</dbReference>
<comment type="cofactor">
    <cofactor evidence="1">
        <name>Mg(2+)</name>
        <dbReference type="ChEBI" id="CHEBI:18420"/>
    </cofactor>
</comment>
<evidence type="ECO:0000313" key="12">
    <source>
        <dbReference type="EMBL" id="KAK1010995.1"/>
    </source>
</evidence>
<sequence length="227" mass="24184">MATLHADGVHVSNHPCLRAKLSQLRSSSTNAADTKRLVHDISTIIACEALGDLLATVETGTDESPLGYEYKTEGISPSHISLIPILRSGLSMLDAVQSILPSPVSVHHLGMYRDKSTLSAVEYYNNLPPQRTDDGAGRMDVAIIVDPIIATGSTVCAAIETLRDWGAPRIVCLAVLATEGGLKRAAEVWPEGVELWVGGVDAETDDRGMIKPGLGDIGDRLFLTMGK</sequence>
<dbReference type="Proteomes" id="UP001168146">
    <property type="component" value="Unassembled WGS sequence"/>
</dbReference>
<dbReference type="EMBL" id="JASUXU010000037">
    <property type="protein sequence ID" value="KAK0318273.1"/>
    <property type="molecule type" value="Genomic_DNA"/>
</dbReference>
<evidence type="ECO:0000256" key="1">
    <source>
        <dbReference type="ARBA" id="ARBA00001946"/>
    </source>
</evidence>
<name>A0A4U0UM99_9PEZI</name>
<dbReference type="STRING" id="329885.A0A4U0UM99"/>
<dbReference type="FunFam" id="3.40.50.2020:FF:000049">
    <property type="entry name" value="Putative uracil phosphoribosyltransferase urg2"/>
    <property type="match status" value="1"/>
</dbReference>
<evidence type="ECO:0000256" key="3">
    <source>
        <dbReference type="ARBA" id="ARBA00009516"/>
    </source>
</evidence>
<evidence type="ECO:0000256" key="2">
    <source>
        <dbReference type="ARBA" id="ARBA00005180"/>
    </source>
</evidence>
<dbReference type="Gene3D" id="3.40.50.2020">
    <property type="match status" value="1"/>
</dbReference>
<evidence type="ECO:0000256" key="4">
    <source>
        <dbReference type="ARBA" id="ARBA00011894"/>
    </source>
</evidence>
<evidence type="ECO:0000256" key="7">
    <source>
        <dbReference type="ARBA" id="ARBA00022679"/>
    </source>
</evidence>
<reference evidence="12" key="3">
    <citation type="submission" date="2023-06" db="EMBL/GenBank/DDBJ databases">
        <title>Black Yeasts Isolated from many extreme environments.</title>
        <authorList>
            <person name="Coleine C."/>
            <person name="Stajich J.E."/>
            <person name="Selbmann L."/>
        </authorList>
    </citation>
    <scope>NUCLEOTIDE SEQUENCE</scope>
    <source>
        <strain evidence="12">CCFEE 5200</strain>
    </source>
</reference>
<dbReference type="EMBL" id="NAJP01000056">
    <property type="protein sequence ID" value="TKA36844.1"/>
    <property type="molecule type" value="Genomic_DNA"/>
</dbReference>
<organism evidence="13 14">
    <name type="scientific">Friedmanniomyces endolithicus</name>
    <dbReference type="NCBI Taxonomy" id="329885"/>
    <lineage>
        <taxon>Eukaryota</taxon>
        <taxon>Fungi</taxon>
        <taxon>Dikarya</taxon>
        <taxon>Ascomycota</taxon>
        <taxon>Pezizomycotina</taxon>
        <taxon>Dothideomycetes</taxon>
        <taxon>Dothideomycetidae</taxon>
        <taxon>Mycosphaerellales</taxon>
        <taxon>Teratosphaeriaceae</taxon>
        <taxon>Friedmanniomyces</taxon>
    </lineage>
</organism>
<comment type="similarity">
    <text evidence="3">Belongs to the UPRTase family.</text>
</comment>
<gene>
    <name evidence="13" type="ORF">B0A54_12686</name>
    <name evidence="11" type="ORF">LTR82_010661</name>
    <name evidence="12" type="ORF">LTR91_002279</name>
</gene>
<dbReference type="Proteomes" id="UP001175353">
    <property type="component" value="Unassembled WGS sequence"/>
</dbReference>
<evidence type="ECO:0000259" key="10">
    <source>
        <dbReference type="Pfam" id="PF14681"/>
    </source>
</evidence>
<evidence type="ECO:0000313" key="15">
    <source>
        <dbReference type="Proteomes" id="UP001175353"/>
    </source>
</evidence>
<proteinExistence type="inferred from homology"/>
<keyword evidence="8" id="KW-0547">Nucleotide-binding</keyword>
<dbReference type="NCBIfam" id="NF001097">
    <property type="entry name" value="PRK00129.1"/>
    <property type="match status" value="1"/>
</dbReference>
<dbReference type="InterPro" id="IPR029057">
    <property type="entry name" value="PRTase-like"/>
</dbReference>
<keyword evidence="6" id="KW-0328">Glycosyltransferase</keyword>